<dbReference type="Gene3D" id="1.20.1250.20">
    <property type="entry name" value="MFS general substrate transporter like domains"/>
    <property type="match status" value="2"/>
</dbReference>
<evidence type="ECO:0000256" key="3">
    <source>
        <dbReference type="ARBA" id="ARBA00022448"/>
    </source>
</evidence>
<dbReference type="GO" id="GO:0016020">
    <property type="term" value="C:membrane"/>
    <property type="evidence" value="ECO:0007669"/>
    <property type="project" value="UniProtKB-SubCell"/>
</dbReference>
<keyword evidence="9" id="KW-1185">Reference proteome</keyword>
<dbReference type="SUPFAM" id="SSF103473">
    <property type="entry name" value="MFS general substrate transporter"/>
    <property type="match status" value="1"/>
</dbReference>
<comment type="subcellular location">
    <subcellularLocation>
        <location evidence="1">Membrane</location>
    </subcellularLocation>
</comment>
<dbReference type="Proteomes" id="UP000655225">
    <property type="component" value="Unassembled WGS sequence"/>
</dbReference>
<dbReference type="InterPro" id="IPR005828">
    <property type="entry name" value="MFS_sugar_transport-like"/>
</dbReference>
<comment type="similarity">
    <text evidence="2">Belongs to the major facilitator superfamily. Sugar transporter (TC 2.A.1.1) family.</text>
</comment>
<dbReference type="AlphaFoldDB" id="A0A835DFV6"/>
<dbReference type="InterPro" id="IPR045262">
    <property type="entry name" value="STP/PLT_plant"/>
</dbReference>
<evidence type="ECO:0000313" key="9">
    <source>
        <dbReference type="Proteomes" id="UP000655225"/>
    </source>
</evidence>
<evidence type="ECO:0000256" key="7">
    <source>
        <dbReference type="SAM" id="Phobius"/>
    </source>
</evidence>
<organism evidence="8 9">
    <name type="scientific">Tetracentron sinense</name>
    <name type="common">Spur-leaf</name>
    <dbReference type="NCBI Taxonomy" id="13715"/>
    <lineage>
        <taxon>Eukaryota</taxon>
        <taxon>Viridiplantae</taxon>
        <taxon>Streptophyta</taxon>
        <taxon>Embryophyta</taxon>
        <taxon>Tracheophyta</taxon>
        <taxon>Spermatophyta</taxon>
        <taxon>Magnoliopsida</taxon>
        <taxon>Trochodendrales</taxon>
        <taxon>Trochodendraceae</taxon>
        <taxon>Tetracentron</taxon>
    </lineage>
</organism>
<feature type="transmembrane region" description="Helical" evidence="7">
    <location>
        <begin position="464"/>
        <end position="485"/>
    </location>
</feature>
<proteinExistence type="inferred from homology"/>
<dbReference type="GO" id="GO:0015144">
    <property type="term" value="F:carbohydrate transmembrane transporter activity"/>
    <property type="evidence" value="ECO:0007669"/>
    <property type="project" value="InterPro"/>
</dbReference>
<evidence type="ECO:0000256" key="1">
    <source>
        <dbReference type="ARBA" id="ARBA00004370"/>
    </source>
</evidence>
<feature type="transmembrane region" description="Helical" evidence="7">
    <location>
        <begin position="437"/>
        <end position="457"/>
    </location>
</feature>
<keyword evidence="6 7" id="KW-0472">Membrane</keyword>
<comment type="caution">
    <text evidence="8">The sequence shown here is derived from an EMBL/GenBank/DDBJ whole genome shotgun (WGS) entry which is preliminary data.</text>
</comment>
<evidence type="ECO:0000256" key="5">
    <source>
        <dbReference type="ARBA" id="ARBA00022989"/>
    </source>
</evidence>
<feature type="transmembrane region" description="Helical" evidence="7">
    <location>
        <begin position="206"/>
        <end position="228"/>
    </location>
</feature>
<accession>A0A835DFV6</accession>
<evidence type="ECO:0000256" key="6">
    <source>
        <dbReference type="ARBA" id="ARBA00023136"/>
    </source>
</evidence>
<feature type="transmembrane region" description="Helical" evidence="7">
    <location>
        <begin position="93"/>
        <end position="116"/>
    </location>
</feature>
<sequence>MHETMTIGVIRASNSTPAVARAEIPPAVAGAEIPPAVMTWIAINSGEMSSPPSSYGPTDQLPAPPSFQNLGDPPPPIIFSDCLRPASPSSNRLSIFSFLSSLLFIPVLLLHCGIGVGSSSPIDRISSTNTSPPSARNSDQGLPLRRLPLSELNISVFRSFSSGRFHLSLARLSSDIVPSVSSASEKSSSSSFPIYLRFAIRIASSFLAGAILSTASINLFMLILGKVLLVNYFTSSKHPWGWSISLGLAGVPAIILCLGSLIVTETPTSLIEREKYEKGRATLEKIRGTRNVDAEFDQIAVASEIARQVKNPFKKLMRRSSMPPLVIGIMMQVFQQFTGINAIMFYAPYLCLNYPGGQGWEKEIASTSLYSDVHHTDYNWAILQAHLKSTNSLGHVEAIFVVILVCGFVMGFAWSWGPLGWLIPSETFPLETRTAGFAFAVSSNMLFTFLIAQAFLLMMCHMRAVIFFFFAGWIFVMGLFVYYLLPETKNVPIDVMVERVWKNHTVWKRFMDDDDDNEKGNSKENDVRT</sequence>
<dbReference type="Pfam" id="PF00083">
    <property type="entry name" value="Sugar_tr"/>
    <property type="match status" value="2"/>
</dbReference>
<reference evidence="8 9" key="1">
    <citation type="submission" date="2020-04" db="EMBL/GenBank/DDBJ databases">
        <title>Plant Genome Project.</title>
        <authorList>
            <person name="Zhang R.-G."/>
        </authorList>
    </citation>
    <scope>NUCLEOTIDE SEQUENCE [LARGE SCALE GENOMIC DNA]</scope>
    <source>
        <strain evidence="8">YNK0</strain>
        <tissue evidence="8">Leaf</tissue>
    </source>
</reference>
<keyword evidence="5 7" id="KW-1133">Transmembrane helix</keyword>
<evidence type="ECO:0000256" key="2">
    <source>
        <dbReference type="ARBA" id="ARBA00010992"/>
    </source>
</evidence>
<keyword evidence="3" id="KW-0813">Transport</keyword>
<feature type="transmembrane region" description="Helical" evidence="7">
    <location>
        <begin position="398"/>
        <end position="417"/>
    </location>
</feature>
<evidence type="ECO:0000256" key="4">
    <source>
        <dbReference type="ARBA" id="ARBA00022692"/>
    </source>
</evidence>
<feature type="transmembrane region" description="Helical" evidence="7">
    <location>
        <begin position="240"/>
        <end position="263"/>
    </location>
</feature>
<keyword evidence="4 7" id="KW-0812">Transmembrane</keyword>
<dbReference type="PANTHER" id="PTHR23500">
    <property type="entry name" value="SOLUTE CARRIER FAMILY 2, FACILITATED GLUCOSE TRANSPORTER"/>
    <property type="match status" value="1"/>
</dbReference>
<dbReference type="InterPro" id="IPR036259">
    <property type="entry name" value="MFS_trans_sf"/>
</dbReference>
<evidence type="ECO:0000313" key="8">
    <source>
        <dbReference type="EMBL" id="KAF8401686.1"/>
    </source>
</evidence>
<gene>
    <name evidence="8" type="ORF">HHK36_012632</name>
</gene>
<evidence type="ECO:0008006" key="10">
    <source>
        <dbReference type="Google" id="ProtNLM"/>
    </source>
</evidence>
<name>A0A835DFV6_TETSI</name>
<dbReference type="EMBL" id="JABCRI010000008">
    <property type="protein sequence ID" value="KAF8401686.1"/>
    <property type="molecule type" value="Genomic_DNA"/>
</dbReference>
<dbReference type="OrthoDB" id="5296287at2759"/>
<protein>
    <recommendedName>
        <fullName evidence="10">Major facilitator superfamily (MFS) profile domain-containing protein</fullName>
    </recommendedName>
</protein>
<dbReference type="PANTHER" id="PTHR23500:SF371">
    <property type="entry name" value="OS07G0206600 PROTEIN"/>
    <property type="match status" value="1"/>
</dbReference>